<keyword evidence="5" id="KW-1003">Cell membrane</keyword>
<dbReference type="PANTHER" id="PTHR43298:SF2">
    <property type="entry name" value="FMN_FAD EXPORTER YEEO-RELATED"/>
    <property type="match status" value="1"/>
</dbReference>
<keyword evidence="8" id="KW-0406">Ion transport</keyword>
<feature type="transmembrane region" description="Helical" evidence="13">
    <location>
        <begin position="157"/>
        <end position="177"/>
    </location>
</feature>
<evidence type="ECO:0000256" key="2">
    <source>
        <dbReference type="ARBA" id="ARBA00013489"/>
    </source>
</evidence>
<feature type="transmembrane region" description="Helical" evidence="13">
    <location>
        <begin position="385"/>
        <end position="406"/>
    </location>
</feature>
<evidence type="ECO:0000256" key="6">
    <source>
        <dbReference type="ARBA" id="ARBA00022692"/>
    </source>
</evidence>
<keyword evidence="7 13" id="KW-1133">Transmembrane helix</keyword>
<dbReference type="NCBIfam" id="TIGR00797">
    <property type="entry name" value="matE"/>
    <property type="match status" value="1"/>
</dbReference>
<accession>A0ABY5GML0</accession>
<dbReference type="EMBL" id="CP101509">
    <property type="protein sequence ID" value="UTV30011.1"/>
    <property type="molecule type" value="Genomic_DNA"/>
</dbReference>
<dbReference type="InterPro" id="IPR050222">
    <property type="entry name" value="MATE_MdtK"/>
</dbReference>
<evidence type="ECO:0000256" key="4">
    <source>
        <dbReference type="ARBA" id="ARBA00022449"/>
    </source>
</evidence>
<feature type="transmembrane region" description="Helical" evidence="13">
    <location>
        <begin position="90"/>
        <end position="108"/>
    </location>
</feature>
<keyword evidence="6 13" id="KW-0812">Transmembrane</keyword>
<feature type="transmembrane region" description="Helical" evidence="13">
    <location>
        <begin position="128"/>
        <end position="145"/>
    </location>
</feature>
<evidence type="ECO:0000256" key="10">
    <source>
        <dbReference type="ARBA" id="ARBA00030855"/>
    </source>
</evidence>
<reference evidence="14" key="1">
    <citation type="submission" date="2022-07" db="EMBL/GenBank/DDBJ databases">
        <title>Genome sequencing of Photobacterium atrarenae GJH2-4.</title>
        <authorList>
            <person name="Park S.-J."/>
        </authorList>
    </citation>
    <scope>NUCLEOTIDE SEQUENCE</scope>
    <source>
        <strain evidence="14">GJH2-4</strain>
    </source>
</reference>
<evidence type="ECO:0000313" key="15">
    <source>
        <dbReference type="Proteomes" id="UP001057998"/>
    </source>
</evidence>
<dbReference type="Pfam" id="PF01554">
    <property type="entry name" value="MatE"/>
    <property type="match status" value="2"/>
</dbReference>
<evidence type="ECO:0000256" key="8">
    <source>
        <dbReference type="ARBA" id="ARBA00023065"/>
    </source>
</evidence>
<dbReference type="InterPro" id="IPR002528">
    <property type="entry name" value="MATE_fam"/>
</dbReference>
<organism evidence="14 15">
    <name type="scientific">Photobacterium atrarenae</name>
    <dbReference type="NCBI Taxonomy" id="865757"/>
    <lineage>
        <taxon>Bacteria</taxon>
        <taxon>Pseudomonadati</taxon>
        <taxon>Pseudomonadota</taxon>
        <taxon>Gammaproteobacteria</taxon>
        <taxon>Vibrionales</taxon>
        <taxon>Vibrionaceae</taxon>
        <taxon>Photobacterium</taxon>
    </lineage>
</organism>
<keyword evidence="15" id="KW-1185">Reference proteome</keyword>
<dbReference type="PIRSF" id="PIRSF006603">
    <property type="entry name" value="DinF"/>
    <property type="match status" value="1"/>
</dbReference>
<dbReference type="InterPro" id="IPR048279">
    <property type="entry name" value="MdtK-like"/>
</dbReference>
<evidence type="ECO:0000256" key="5">
    <source>
        <dbReference type="ARBA" id="ARBA00022475"/>
    </source>
</evidence>
<feature type="transmembrane region" description="Helical" evidence="13">
    <location>
        <begin position="350"/>
        <end position="373"/>
    </location>
</feature>
<feature type="region of interest" description="Disordered" evidence="12">
    <location>
        <begin position="451"/>
        <end position="478"/>
    </location>
</feature>
<dbReference type="PANTHER" id="PTHR43298">
    <property type="entry name" value="MULTIDRUG RESISTANCE PROTEIN NORM-RELATED"/>
    <property type="match status" value="1"/>
</dbReference>
<evidence type="ECO:0000256" key="13">
    <source>
        <dbReference type="SAM" id="Phobius"/>
    </source>
</evidence>
<keyword evidence="4" id="KW-0050">Antiport</keyword>
<keyword evidence="9 13" id="KW-0472">Membrane</keyword>
<gene>
    <name evidence="14" type="ORF">NNL38_23745</name>
</gene>
<name>A0ABY5GML0_9GAMM</name>
<evidence type="ECO:0000313" key="14">
    <source>
        <dbReference type="EMBL" id="UTV30011.1"/>
    </source>
</evidence>
<feature type="transmembrane region" description="Helical" evidence="13">
    <location>
        <begin position="183"/>
        <end position="205"/>
    </location>
</feature>
<protein>
    <recommendedName>
        <fullName evidence="2">Multidrug resistance protein NorM</fullName>
    </recommendedName>
    <alternativeName>
        <fullName evidence="11">Multidrug-efflux transporter</fullName>
    </alternativeName>
    <alternativeName>
        <fullName evidence="10">Na(+)/drug antiporter</fullName>
    </alternativeName>
</protein>
<evidence type="ECO:0000256" key="12">
    <source>
        <dbReference type="SAM" id="MobiDB-lite"/>
    </source>
</evidence>
<keyword evidence="3" id="KW-0813">Transport</keyword>
<evidence type="ECO:0000256" key="11">
    <source>
        <dbReference type="ARBA" id="ARBA00031636"/>
    </source>
</evidence>
<evidence type="ECO:0000256" key="1">
    <source>
        <dbReference type="ARBA" id="ARBA00004429"/>
    </source>
</evidence>
<evidence type="ECO:0000256" key="9">
    <source>
        <dbReference type="ARBA" id="ARBA00023136"/>
    </source>
</evidence>
<feature type="transmembrane region" description="Helical" evidence="13">
    <location>
        <begin position="308"/>
        <end position="330"/>
    </location>
</feature>
<sequence length="478" mass="51318">MKKLVTLAVPLIISQLVAQLLIFTDVWMMAQLSIMAIAGGGLGATVYSIVFIIAGSTVGCVANLIAIAYGKRASQPAQGEQEIRAAVKGGVLLSVILTLALQPVFLLMPELLAMADQDPQAQLLAVDYLDALKWSMLPTLLLLVLRSLVSAFGDTRSVMVMSLVTVALNVPLSYLFAFELDMGLAGLGYGTSLAALLVMIGYGYWVFQQPKYRDYQPLRQFREYRVGMMLPLLGLGVPIMIATLLEHALFSGAALLAGTLGAVSLAIHQIALQCLNLSWNVAFGFSQAASILVSQHVGRQEPQLVRRYAYLGMFLVTAVSAFFGIAVSVWPEFLTQVFSVEGDALATELVAALPSVMIMVALCFVVDGWQLAAISILRGMKVVKAPTISTVIGYWLIGLPAAWYLMKLMGLEGVWAGLGIGLAITGVMLVSLLYRHLNHFERLVLQSQGQPEQARSAQPESGPSGQQIPAESTSAVLT</sequence>
<comment type="subcellular location">
    <subcellularLocation>
        <location evidence="1">Cell inner membrane</location>
        <topology evidence="1">Multi-pass membrane protein</topology>
    </subcellularLocation>
</comment>
<feature type="transmembrane region" description="Helical" evidence="13">
    <location>
        <begin position="42"/>
        <end position="69"/>
    </location>
</feature>
<feature type="transmembrane region" description="Helical" evidence="13">
    <location>
        <begin position="251"/>
        <end position="272"/>
    </location>
</feature>
<evidence type="ECO:0000256" key="3">
    <source>
        <dbReference type="ARBA" id="ARBA00022448"/>
    </source>
</evidence>
<dbReference type="RefSeq" id="WP_255391350.1">
    <property type="nucleotide sequence ID" value="NZ_CP101509.1"/>
</dbReference>
<feature type="transmembrane region" description="Helical" evidence="13">
    <location>
        <begin position="226"/>
        <end position="245"/>
    </location>
</feature>
<dbReference type="Proteomes" id="UP001057998">
    <property type="component" value="Chromosome 2"/>
</dbReference>
<evidence type="ECO:0000256" key="7">
    <source>
        <dbReference type="ARBA" id="ARBA00022989"/>
    </source>
</evidence>
<feature type="transmembrane region" description="Helical" evidence="13">
    <location>
        <begin position="412"/>
        <end position="434"/>
    </location>
</feature>
<proteinExistence type="predicted"/>